<comment type="caution">
    <text evidence="11">The sequence shown here is derived from an EMBL/GenBank/DDBJ whole genome shotgun (WGS) entry which is preliminary data.</text>
</comment>
<evidence type="ECO:0000256" key="7">
    <source>
        <dbReference type="ARBA" id="ARBA00023134"/>
    </source>
</evidence>
<dbReference type="PROSITE" id="PS01266">
    <property type="entry name" value="ADENYLOSUCCIN_SYN_1"/>
    <property type="match status" value="1"/>
</dbReference>
<feature type="binding site" evidence="8">
    <location>
        <position position="45"/>
    </location>
    <ligand>
        <name>Mg(2+)</name>
        <dbReference type="ChEBI" id="CHEBI:18420"/>
    </ligand>
</feature>
<dbReference type="Proteomes" id="UP001208935">
    <property type="component" value="Unassembled WGS sequence"/>
</dbReference>
<feature type="binding site" evidence="8">
    <location>
        <begin position="440"/>
        <end position="442"/>
    </location>
    <ligand>
        <name>GTP</name>
        <dbReference type="ChEBI" id="CHEBI:37565"/>
    </ligand>
</feature>
<feature type="binding site" description="in other chain" evidence="8">
    <location>
        <begin position="43"/>
        <end position="46"/>
    </location>
    <ligand>
        <name>IMP</name>
        <dbReference type="ChEBI" id="CHEBI:58053"/>
        <note>ligand shared between dimeric partners</note>
    </ligand>
</feature>
<comment type="similarity">
    <text evidence="8 10">Belongs to the adenylosuccinate synthetase family.</text>
</comment>
<organism evidence="11 12">
    <name type="scientific">Verminephrobacter aporrectodeae subsp. tuberculatae</name>
    <dbReference type="NCBI Taxonomy" id="1110392"/>
    <lineage>
        <taxon>Bacteria</taxon>
        <taxon>Pseudomonadati</taxon>
        <taxon>Pseudomonadota</taxon>
        <taxon>Betaproteobacteria</taxon>
        <taxon>Burkholderiales</taxon>
        <taxon>Comamonadaceae</taxon>
        <taxon>Verminephrobacter</taxon>
    </lineage>
</organism>
<protein>
    <recommendedName>
        <fullName evidence="8 10">Adenylosuccinate synthetase</fullName>
        <shortName evidence="8">AMPSase</shortName>
        <shortName evidence="8">AdSS</shortName>
        <ecNumber evidence="8 10">6.3.4.4</ecNumber>
    </recommendedName>
    <alternativeName>
        <fullName evidence="8">IMP--aspartate ligase</fullName>
    </alternativeName>
</protein>
<comment type="subcellular location">
    <subcellularLocation>
        <location evidence="8">Cytoplasm</location>
    </subcellularLocation>
</comment>
<feature type="binding site" evidence="8">
    <location>
        <begin position="358"/>
        <end position="360"/>
    </location>
    <ligand>
        <name>GTP</name>
        <dbReference type="ChEBI" id="CHEBI:37565"/>
    </ligand>
</feature>
<evidence type="ECO:0000256" key="5">
    <source>
        <dbReference type="ARBA" id="ARBA00022755"/>
    </source>
</evidence>
<dbReference type="Gene3D" id="3.40.440.10">
    <property type="entry name" value="Adenylosuccinate Synthetase, subunit A, domain 1"/>
    <property type="match status" value="1"/>
</dbReference>
<feature type="binding site" description="in other chain" evidence="8">
    <location>
        <position position="330"/>
    </location>
    <ligand>
        <name>IMP</name>
        <dbReference type="ChEBI" id="CHEBI:58053"/>
        <note>ligand shared between dimeric partners</note>
    </ligand>
</feature>
<feature type="binding site" evidence="8">
    <location>
        <position position="151"/>
    </location>
    <ligand>
        <name>IMP</name>
        <dbReference type="ChEBI" id="CHEBI:58053"/>
        <note>ligand shared between dimeric partners</note>
    </ligand>
</feature>
<evidence type="ECO:0000256" key="9">
    <source>
        <dbReference type="PROSITE-ProRule" id="PRU10134"/>
    </source>
</evidence>
<dbReference type="InterPro" id="IPR033128">
    <property type="entry name" value="Adenylosuccin_syn_Lys_AS"/>
</dbReference>
<feature type="binding site" description="in other chain" evidence="8">
    <location>
        <position position="247"/>
    </location>
    <ligand>
        <name>IMP</name>
        <dbReference type="ChEBI" id="CHEBI:58053"/>
        <note>ligand shared between dimeric partners</note>
    </ligand>
</feature>
<dbReference type="HAMAP" id="MF_00011">
    <property type="entry name" value="Adenylosucc_synth"/>
    <property type="match status" value="1"/>
</dbReference>
<name>A0ABT3KXC3_9BURK</name>
<dbReference type="InterPro" id="IPR001114">
    <property type="entry name" value="Adenylosuccinate_synthetase"/>
</dbReference>
<evidence type="ECO:0000256" key="1">
    <source>
        <dbReference type="ARBA" id="ARBA00011738"/>
    </source>
</evidence>
<keyword evidence="12" id="KW-1185">Reference proteome</keyword>
<comment type="pathway">
    <text evidence="8 10">Purine metabolism; AMP biosynthesis via de novo pathway; AMP from IMP: step 1/2.</text>
</comment>
<evidence type="ECO:0000256" key="8">
    <source>
        <dbReference type="HAMAP-Rule" id="MF_00011"/>
    </source>
</evidence>
<dbReference type="NCBIfam" id="TIGR00184">
    <property type="entry name" value="purA"/>
    <property type="match status" value="1"/>
</dbReference>
<dbReference type="CDD" id="cd03108">
    <property type="entry name" value="AdSS"/>
    <property type="match status" value="1"/>
</dbReference>
<comment type="function">
    <text evidence="8">Plays an important role in the de novo pathway of purine nucleotide biosynthesis. Catalyzes the first committed step in the biosynthesis of AMP from IMP.</text>
</comment>
<dbReference type="NCBIfam" id="NF002223">
    <property type="entry name" value="PRK01117.1"/>
    <property type="match status" value="1"/>
</dbReference>
<dbReference type="GO" id="GO:0004019">
    <property type="term" value="F:adenylosuccinate synthase activity"/>
    <property type="evidence" value="ECO:0007669"/>
    <property type="project" value="UniProtKB-EC"/>
</dbReference>
<accession>A0ABT3KXC3</accession>
<feature type="binding site" evidence="8">
    <location>
        <position position="332"/>
    </location>
    <ligand>
        <name>GTP</name>
        <dbReference type="ChEBI" id="CHEBI:37565"/>
    </ligand>
</feature>
<keyword evidence="4 8" id="KW-0547">Nucleotide-binding</keyword>
<feature type="binding site" description="in other chain" evidence="8">
    <location>
        <begin position="18"/>
        <end position="21"/>
    </location>
    <ligand>
        <name>IMP</name>
        <dbReference type="ChEBI" id="CHEBI:58053"/>
        <note>ligand shared between dimeric partners</note>
    </ligand>
</feature>
<dbReference type="PROSITE" id="PS00513">
    <property type="entry name" value="ADENYLOSUCCIN_SYN_2"/>
    <property type="match status" value="1"/>
</dbReference>
<feature type="binding site" evidence="8">
    <location>
        <begin position="326"/>
        <end position="332"/>
    </location>
    <ligand>
        <name>substrate</name>
    </ligand>
</feature>
<comment type="subunit">
    <text evidence="1 8">Homodimer.</text>
</comment>
<dbReference type="SUPFAM" id="SSF52540">
    <property type="entry name" value="P-loop containing nucleoside triphosphate hydrolases"/>
    <property type="match status" value="1"/>
</dbReference>
<keyword evidence="2 8" id="KW-0436">Ligase</keyword>
<dbReference type="Pfam" id="PF00709">
    <property type="entry name" value="Adenylsucc_synt"/>
    <property type="match status" value="1"/>
</dbReference>
<feature type="active site" evidence="9">
    <location>
        <position position="148"/>
    </location>
</feature>
<dbReference type="InterPro" id="IPR027417">
    <property type="entry name" value="P-loop_NTPase"/>
</dbReference>
<sequence>MQTSKGRNVVVVGTQWGDEGKGKLVDWLTQSAQGVVRFHGGHNAGHTLVINGVKTALHLIPSGIMRAGVKCYIGNGVVLSATKLFEEIEGLEKAGVEVRSRLRISEACPLILPFHAALDVAREAAREQGGSERIGTTGRGIGPAYEDKIARRALRVQDLKYPERFAAKLRELLDLYNHLLTTHLRVDASVFGAALKPYIQDGKVQFSTVYAEAMHQAERLQPMMADVSRELNEAHRGGANLLFEGAQGTLLDVDHGTYPYVTSSNCVAGNAAAGSGVGPGMLHYILGITKAYCTRVGGGPFPTELDWETPGTPGHHLSTIGAEKGVTTGRSRRCGWFDAALLKRSAQVNGLSGLCITKLDVLDGLNELSLCIGYELDGERIDLLPMGAEDIARCIPIYETLPGWSESTAGMTDYAQLPERARRYLERIEQVAGVPVDMISTSPDRNHTITLRHPYAVD</sequence>
<dbReference type="Gene3D" id="3.90.170.10">
    <property type="entry name" value="Adenylosuccinate Synthetase, subunit A, domain 3"/>
    <property type="match status" value="1"/>
</dbReference>
<keyword evidence="6 8" id="KW-0460">Magnesium</keyword>
<feature type="binding site" evidence="8">
    <location>
        <position position="18"/>
    </location>
    <ligand>
        <name>Mg(2+)</name>
        <dbReference type="ChEBI" id="CHEBI:18420"/>
    </ligand>
</feature>
<feature type="active site" description="Proton acceptor" evidence="8">
    <location>
        <position position="18"/>
    </location>
</feature>
<dbReference type="EC" id="6.3.4.4" evidence="8 10"/>
<evidence type="ECO:0000256" key="2">
    <source>
        <dbReference type="ARBA" id="ARBA00022598"/>
    </source>
</evidence>
<keyword evidence="8" id="KW-0963">Cytoplasm</keyword>
<dbReference type="PANTHER" id="PTHR11846:SF0">
    <property type="entry name" value="ADENYLOSUCCINATE SYNTHETASE"/>
    <property type="match status" value="1"/>
</dbReference>
<feature type="binding site" description="in other chain" evidence="8">
    <location>
        <position position="137"/>
    </location>
    <ligand>
        <name>IMP</name>
        <dbReference type="ChEBI" id="CHEBI:58053"/>
        <note>ligand shared between dimeric partners</note>
    </ligand>
</feature>
<evidence type="ECO:0000256" key="10">
    <source>
        <dbReference type="RuleBase" id="RU000520"/>
    </source>
</evidence>
<feature type="binding site" evidence="8">
    <location>
        <begin position="45"/>
        <end position="47"/>
    </location>
    <ligand>
        <name>GTP</name>
        <dbReference type="ChEBI" id="CHEBI:37565"/>
    </ligand>
</feature>
<comment type="catalytic activity">
    <reaction evidence="8 10">
        <text>IMP + L-aspartate + GTP = N(6)-(1,2-dicarboxyethyl)-AMP + GDP + phosphate + 2 H(+)</text>
        <dbReference type="Rhea" id="RHEA:15753"/>
        <dbReference type="ChEBI" id="CHEBI:15378"/>
        <dbReference type="ChEBI" id="CHEBI:29991"/>
        <dbReference type="ChEBI" id="CHEBI:37565"/>
        <dbReference type="ChEBI" id="CHEBI:43474"/>
        <dbReference type="ChEBI" id="CHEBI:57567"/>
        <dbReference type="ChEBI" id="CHEBI:58053"/>
        <dbReference type="ChEBI" id="CHEBI:58189"/>
        <dbReference type="EC" id="6.3.4.4"/>
    </reaction>
</comment>
<dbReference type="SMART" id="SM00788">
    <property type="entry name" value="Adenylsucc_synt"/>
    <property type="match status" value="1"/>
</dbReference>
<feature type="binding site" evidence="8">
    <location>
        <begin position="17"/>
        <end position="23"/>
    </location>
    <ligand>
        <name>GTP</name>
        <dbReference type="ChEBI" id="CHEBI:37565"/>
    </ligand>
</feature>
<evidence type="ECO:0000256" key="4">
    <source>
        <dbReference type="ARBA" id="ARBA00022741"/>
    </source>
</evidence>
<comment type="cofactor">
    <cofactor evidence="8">
        <name>Mg(2+)</name>
        <dbReference type="ChEBI" id="CHEBI:18420"/>
    </cofactor>
    <text evidence="8">Binds 1 Mg(2+) ion per subunit.</text>
</comment>
<dbReference type="InterPro" id="IPR018220">
    <property type="entry name" value="Adenylosuccin_syn_GTP-bd"/>
</dbReference>
<dbReference type="Gene3D" id="1.10.300.10">
    <property type="entry name" value="Adenylosuccinate Synthetase, subunit A, domain 2"/>
    <property type="match status" value="1"/>
</dbReference>
<evidence type="ECO:0000313" key="12">
    <source>
        <dbReference type="Proteomes" id="UP001208935"/>
    </source>
</evidence>
<dbReference type="RefSeq" id="WP_265259009.1">
    <property type="nucleotide sequence ID" value="NZ_QZCV01000003.1"/>
</dbReference>
<keyword evidence="5 8" id="KW-0658">Purine biosynthesis</keyword>
<proteinExistence type="inferred from homology"/>
<dbReference type="InterPro" id="IPR042110">
    <property type="entry name" value="Adenylosuccinate_synth_dom2"/>
</dbReference>
<dbReference type="InterPro" id="IPR042111">
    <property type="entry name" value="Adenylosuccinate_synth_dom3"/>
</dbReference>
<feature type="active site" description="Proton donor" evidence="8">
    <location>
        <position position="46"/>
    </location>
</feature>
<dbReference type="EMBL" id="QZCW01000003">
    <property type="protein sequence ID" value="MCW5322901.1"/>
    <property type="molecule type" value="Genomic_DNA"/>
</dbReference>
<feature type="binding site" description="in other chain" evidence="8">
    <location>
        <position position="262"/>
    </location>
    <ligand>
        <name>IMP</name>
        <dbReference type="ChEBI" id="CHEBI:58053"/>
        <note>ligand shared between dimeric partners</note>
    </ligand>
</feature>
<keyword evidence="3 8" id="KW-0479">Metal-binding</keyword>
<evidence type="ECO:0000256" key="6">
    <source>
        <dbReference type="ARBA" id="ARBA00022842"/>
    </source>
</evidence>
<evidence type="ECO:0000256" key="3">
    <source>
        <dbReference type="ARBA" id="ARBA00022723"/>
    </source>
</evidence>
<evidence type="ECO:0000313" key="11">
    <source>
        <dbReference type="EMBL" id="MCW5322901.1"/>
    </source>
</evidence>
<reference evidence="12" key="1">
    <citation type="submission" date="2023-07" db="EMBL/GenBank/DDBJ databases">
        <title>Verminephrobacter genomes.</title>
        <authorList>
            <person name="Lund M.B."/>
        </authorList>
    </citation>
    <scope>NUCLEOTIDE SEQUENCE [LARGE SCALE GENOMIC DNA]</scope>
    <source>
        <strain evidence="12">AtM5-05</strain>
    </source>
</reference>
<dbReference type="InterPro" id="IPR042109">
    <property type="entry name" value="Adenylosuccinate_synth_dom1"/>
</dbReference>
<gene>
    <name evidence="8" type="primary">purA</name>
    <name evidence="11" type="ORF">D5039_17645</name>
</gene>
<keyword evidence="7 8" id="KW-0342">GTP-binding</keyword>
<dbReference type="PANTHER" id="PTHR11846">
    <property type="entry name" value="ADENYLOSUCCINATE SYNTHETASE"/>
    <property type="match status" value="1"/>
</dbReference>